<dbReference type="KEGG" id="car:cauri_1940"/>
<dbReference type="AlphaFoldDB" id="C3PI79"/>
<dbReference type="STRING" id="548476.cauri_1940"/>
<proteinExistence type="predicted"/>
<dbReference type="EMBL" id="CP001601">
    <property type="protein sequence ID" value="ACP33533.1"/>
    <property type="molecule type" value="Genomic_DNA"/>
</dbReference>
<organism evidence="1 2">
    <name type="scientific">Corynebacterium aurimucosum (strain ATCC 700975 / DSM 44827 / CIP 107346 / CN-1)</name>
    <name type="common">Corynebacterium nigricans</name>
    <dbReference type="NCBI Taxonomy" id="548476"/>
    <lineage>
        <taxon>Bacteria</taxon>
        <taxon>Bacillati</taxon>
        <taxon>Actinomycetota</taxon>
        <taxon>Actinomycetes</taxon>
        <taxon>Mycobacteriales</taxon>
        <taxon>Corynebacteriaceae</taxon>
        <taxon>Corynebacterium</taxon>
    </lineage>
</organism>
<name>C3PI79_CORA7</name>
<protein>
    <submittedName>
        <fullName evidence="1">Uncharacterized protein</fullName>
    </submittedName>
</protein>
<dbReference type="HOGENOM" id="CLU_2952543_0_0_11"/>
<keyword evidence="2" id="KW-1185">Reference proteome</keyword>
<accession>C3PI79</accession>
<dbReference type="Proteomes" id="UP000002077">
    <property type="component" value="Chromosome"/>
</dbReference>
<evidence type="ECO:0000313" key="2">
    <source>
        <dbReference type="Proteomes" id="UP000002077"/>
    </source>
</evidence>
<evidence type="ECO:0000313" key="1">
    <source>
        <dbReference type="EMBL" id="ACP33533.1"/>
    </source>
</evidence>
<reference evidence="1 2" key="1">
    <citation type="journal article" date="2010" name="BMC Genomics">
        <title>Complete genome sequence and lifestyle of black-pigmented Corynebacterium aurimucosum ATCC 700975 (formerly C. nigricans CN-1) isolated from a vaginal swab of a woman with spontaneous abortion.</title>
        <authorList>
            <person name="Trost E."/>
            <person name="Gotker S."/>
            <person name="Schneider J."/>
            <person name="Schneiker-Bekel S."/>
            <person name="Szczepanowski R."/>
            <person name="Tilker A."/>
            <person name="Viehoever P."/>
            <person name="Arnold W."/>
            <person name="Bekel T."/>
            <person name="Blom J."/>
            <person name="Gartemann K.H."/>
            <person name="Linke B."/>
            <person name="Goesmann A."/>
            <person name="Puhler A."/>
            <person name="Shukla S.K."/>
            <person name="Tauch A."/>
        </authorList>
    </citation>
    <scope>NUCLEOTIDE SEQUENCE [LARGE SCALE GENOMIC DNA]</scope>
    <source>
        <strain evidence="2">ATCC 700975 / DSM 44827 / CIP 107346 / CN-1</strain>
    </source>
</reference>
<dbReference type="GeneID" id="31924579"/>
<dbReference type="RefSeq" id="WP_010191107.1">
    <property type="nucleotide sequence ID" value="NC_012590.1"/>
</dbReference>
<sequence length="59" mass="6851">MKLHGRTVMRETADLDAQQLRFILCYLMPYIEQGRSYEEAQEILMTAIENEKRMAGDAA</sequence>
<gene>
    <name evidence="1" type="ordered locus">cauri_1940</name>
</gene>